<proteinExistence type="predicted"/>
<accession>E7MQC0</accession>
<organism evidence="1 2">
    <name type="scientific">Solobacterium moorei F0204</name>
    <dbReference type="NCBI Taxonomy" id="706433"/>
    <lineage>
        <taxon>Bacteria</taxon>
        <taxon>Bacillati</taxon>
        <taxon>Bacillota</taxon>
        <taxon>Erysipelotrichia</taxon>
        <taxon>Erysipelotrichales</taxon>
        <taxon>Erysipelotrichaceae</taxon>
        <taxon>Solobacterium</taxon>
    </lineage>
</organism>
<gene>
    <name evidence="1" type="ORF">HMPREF9430_01754</name>
</gene>
<reference evidence="1 2" key="1">
    <citation type="submission" date="2010-08" db="EMBL/GenBank/DDBJ databases">
        <authorList>
            <person name="Weinstock G."/>
            <person name="Sodergren E."/>
            <person name="Clifton S."/>
            <person name="Fulton L."/>
            <person name="Fulton B."/>
            <person name="Courtney L."/>
            <person name="Fronick C."/>
            <person name="Harrison M."/>
            <person name="Strong C."/>
            <person name="Farmer C."/>
            <person name="Delahaunty K."/>
            <person name="Markovic C."/>
            <person name="Hall O."/>
            <person name="Minx P."/>
            <person name="Tomlinson C."/>
            <person name="Mitreva M."/>
            <person name="Hou S."/>
            <person name="Chen J."/>
            <person name="Wollam A."/>
            <person name="Pepin K.H."/>
            <person name="Johnson M."/>
            <person name="Bhonagiri V."/>
            <person name="Zhang X."/>
            <person name="Suruliraj S."/>
            <person name="Warren W."/>
            <person name="Chinwalla A."/>
            <person name="Mardis E.R."/>
            <person name="Wilson R.K."/>
        </authorList>
    </citation>
    <scope>NUCLEOTIDE SEQUENCE [LARGE SCALE GENOMIC DNA]</scope>
    <source>
        <strain evidence="1 2">F0204</strain>
    </source>
</reference>
<keyword evidence="2" id="KW-1185">Reference proteome</keyword>
<dbReference type="HOGENOM" id="CLU_1947405_0_0_9"/>
<evidence type="ECO:0000313" key="1">
    <source>
        <dbReference type="EMBL" id="EFW23629.1"/>
    </source>
</evidence>
<dbReference type="EMBL" id="AECQ01000036">
    <property type="protein sequence ID" value="EFW23629.1"/>
    <property type="molecule type" value="Genomic_DNA"/>
</dbReference>
<sequence length="129" mass="14849">MRITQDFLNHLAPIELSFIQASITKLCRDKITDDTTNYDNVCNKVESCPYCGSYHYVKNGFNTYHKQKYRCQDCRKIFTACELNGLSLEQDSVATGLSVTTCFHMCHKLYQANIEEERMQASIAVTKED</sequence>
<protein>
    <submittedName>
        <fullName evidence="1">Uncharacterized protein</fullName>
    </submittedName>
</protein>
<dbReference type="AlphaFoldDB" id="E7MQC0"/>
<name>E7MQC0_9FIRM</name>
<dbReference type="OrthoDB" id="1653367at2"/>
<dbReference type="STRING" id="706433.HMPREF9430_01754"/>
<comment type="caution">
    <text evidence="1">The sequence shown here is derived from an EMBL/GenBank/DDBJ whole genome shotgun (WGS) entry which is preliminary data.</text>
</comment>
<dbReference type="Proteomes" id="UP000004097">
    <property type="component" value="Unassembled WGS sequence"/>
</dbReference>
<evidence type="ECO:0000313" key="2">
    <source>
        <dbReference type="Proteomes" id="UP000004097"/>
    </source>
</evidence>
<dbReference type="RefSeq" id="WP_006526558.1">
    <property type="nucleotide sequence ID" value="NZ_GL637669.1"/>
</dbReference>